<keyword evidence="4" id="KW-1185">Reference proteome</keyword>
<dbReference type="Proteomes" id="UP000605846">
    <property type="component" value="Unassembled WGS sequence"/>
</dbReference>
<keyword evidence="2" id="KW-0732">Signal</keyword>
<accession>A0A8H7BNW4</accession>
<feature type="chain" id="PRO_5034271090" evidence="2">
    <location>
        <begin position="20"/>
        <end position="90"/>
    </location>
</feature>
<dbReference type="EMBL" id="JABAYA010000068">
    <property type="protein sequence ID" value="KAF7726985.1"/>
    <property type="molecule type" value="Genomic_DNA"/>
</dbReference>
<proteinExistence type="predicted"/>
<evidence type="ECO:0000313" key="4">
    <source>
        <dbReference type="Proteomes" id="UP000605846"/>
    </source>
</evidence>
<protein>
    <submittedName>
        <fullName evidence="3">Uncharacterized protein</fullName>
    </submittedName>
</protein>
<dbReference type="AlphaFoldDB" id="A0A8H7BNW4"/>
<evidence type="ECO:0000256" key="1">
    <source>
        <dbReference type="SAM" id="MobiDB-lite"/>
    </source>
</evidence>
<reference evidence="3" key="1">
    <citation type="submission" date="2020-01" db="EMBL/GenBank/DDBJ databases">
        <title>Genome Sequencing of Three Apophysomyces-Like Fungal Strains Confirms a Novel Fungal Genus in the Mucoromycota with divergent Burkholderia-like Endosymbiotic Bacteria.</title>
        <authorList>
            <person name="Stajich J.E."/>
            <person name="Macias A.M."/>
            <person name="Carter-House D."/>
            <person name="Lovett B."/>
            <person name="Kasson L.R."/>
            <person name="Berry K."/>
            <person name="Grigoriev I."/>
            <person name="Chang Y."/>
            <person name="Spatafora J."/>
            <person name="Kasson M.T."/>
        </authorList>
    </citation>
    <scope>NUCLEOTIDE SEQUENCE</scope>
    <source>
        <strain evidence="3">NRRL A-21654</strain>
    </source>
</reference>
<name>A0A8H7BNW4_9FUNG</name>
<feature type="region of interest" description="Disordered" evidence="1">
    <location>
        <begin position="63"/>
        <end position="90"/>
    </location>
</feature>
<comment type="caution">
    <text evidence="3">The sequence shown here is derived from an EMBL/GenBank/DDBJ whole genome shotgun (WGS) entry which is preliminary data.</text>
</comment>
<feature type="signal peptide" evidence="2">
    <location>
        <begin position="1"/>
        <end position="19"/>
    </location>
</feature>
<gene>
    <name evidence="3" type="ORF">EC973_008180</name>
</gene>
<organism evidence="3 4">
    <name type="scientific">Apophysomyces ossiformis</name>
    <dbReference type="NCBI Taxonomy" id="679940"/>
    <lineage>
        <taxon>Eukaryota</taxon>
        <taxon>Fungi</taxon>
        <taxon>Fungi incertae sedis</taxon>
        <taxon>Mucoromycota</taxon>
        <taxon>Mucoromycotina</taxon>
        <taxon>Mucoromycetes</taxon>
        <taxon>Mucorales</taxon>
        <taxon>Mucorineae</taxon>
        <taxon>Mucoraceae</taxon>
        <taxon>Apophysomyces</taxon>
    </lineage>
</organism>
<evidence type="ECO:0000256" key="2">
    <source>
        <dbReference type="SAM" id="SignalP"/>
    </source>
</evidence>
<sequence length="90" mass="9099">MKTSFVIALVALFAATASALPGYGAGGHSAGDVGNDGGYHSGALNGLLGAGLLNDNEKTNIIEQKGGRGAHGGWGPWGGYDESDRMDEHI</sequence>
<feature type="compositionally biased region" description="Gly residues" evidence="1">
    <location>
        <begin position="67"/>
        <end position="78"/>
    </location>
</feature>
<evidence type="ECO:0000313" key="3">
    <source>
        <dbReference type="EMBL" id="KAF7726985.1"/>
    </source>
</evidence>